<dbReference type="EMBL" id="QFNY01000090">
    <property type="protein sequence ID" value="PZP01143.1"/>
    <property type="molecule type" value="Genomic_DNA"/>
</dbReference>
<proteinExistence type="predicted"/>
<organism evidence="2 3">
    <name type="scientific">Corynebacterium urealyticum</name>
    <dbReference type="NCBI Taxonomy" id="43771"/>
    <lineage>
        <taxon>Bacteria</taxon>
        <taxon>Bacillati</taxon>
        <taxon>Actinomycetota</taxon>
        <taxon>Actinomycetes</taxon>
        <taxon>Mycobacteriales</taxon>
        <taxon>Corynebacteriaceae</taxon>
        <taxon>Corynebacterium</taxon>
    </lineage>
</organism>
<sequence>TFAATLQPLFFVSGALSLLFKELGAEQSIFATAPVMLWPLCLVALVVGIATGSKLSRYIPLERAHKLSLLMATLGAGVVMLRGAMQTFGG</sequence>
<keyword evidence="1" id="KW-0472">Membrane</keyword>
<keyword evidence="1" id="KW-1133">Transmembrane helix</keyword>
<keyword evidence="1" id="KW-0812">Transmembrane</keyword>
<protein>
    <submittedName>
        <fullName evidence="2">Permease</fullName>
    </submittedName>
</protein>
<evidence type="ECO:0000256" key="1">
    <source>
        <dbReference type="SAM" id="Phobius"/>
    </source>
</evidence>
<name>A0A2W5B5Q4_9CORY</name>
<evidence type="ECO:0000313" key="3">
    <source>
        <dbReference type="Proteomes" id="UP000249451"/>
    </source>
</evidence>
<evidence type="ECO:0000313" key="2">
    <source>
        <dbReference type="EMBL" id="PZP01143.1"/>
    </source>
</evidence>
<accession>A0A2W5B5Q4</accession>
<feature type="transmembrane region" description="Helical" evidence="1">
    <location>
        <begin position="67"/>
        <end position="85"/>
    </location>
</feature>
<feature type="non-terminal residue" evidence="2">
    <location>
        <position position="1"/>
    </location>
</feature>
<reference evidence="2 3" key="1">
    <citation type="submission" date="2017-11" db="EMBL/GenBank/DDBJ databases">
        <title>Infants hospitalized years apart are colonized by the same room-sourced microbial strains.</title>
        <authorList>
            <person name="Brooks B."/>
            <person name="Olm M.R."/>
            <person name="Firek B.A."/>
            <person name="Baker R."/>
            <person name="Thomas B.C."/>
            <person name="Morowitz M.J."/>
            <person name="Banfield J.F."/>
        </authorList>
    </citation>
    <scope>NUCLEOTIDE SEQUENCE [LARGE SCALE GENOMIC DNA]</scope>
    <source>
        <strain evidence="2">S2_012_000_R3_87</strain>
    </source>
</reference>
<dbReference type="Proteomes" id="UP000249451">
    <property type="component" value="Unassembled WGS sequence"/>
</dbReference>
<feature type="transmembrane region" description="Helical" evidence="1">
    <location>
        <begin position="35"/>
        <end position="55"/>
    </location>
</feature>
<dbReference type="AlphaFoldDB" id="A0A2W5B5Q4"/>
<comment type="caution">
    <text evidence="2">The sequence shown here is derived from an EMBL/GenBank/DDBJ whole genome shotgun (WGS) entry which is preliminary data.</text>
</comment>
<gene>
    <name evidence="2" type="ORF">DI609_04900</name>
</gene>